<sequence>MSKSLVFLSNNQEYSIDISYVKEIRNWIKSTIIPNSPEFVEGIINIRGSVIPLINFGKKINSCNENILKKAIIILEGDNKIISFSVDDVLEILSYHKEDLRRINFNENCSILEGIISFDERTIFKINESFFIKECIND</sequence>
<gene>
    <name evidence="2" type="primary">cheW1</name>
    <name evidence="2" type="ORF">GCM10007867_11160</name>
</gene>
<dbReference type="GO" id="GO:0007165">
    <property type="term" value="P:signal transduction"/>
    <property type="evidence" value="ECO:0007669"/>
    <property type="project" value="InterPro"/>
</dbReference>
<dbReference type="Gene3D" id="2.30.30.40">
    <property type="entry name" value="SH3 Domains"/>
    <property type="match status" value="1"/>
</dbReference>
<reference evidence="3" key="1">
    <citation type="journal article" date="2019" name="Int. J. Syst. Evol. Microbiol.">
        <title>The Global Catalogue of Microorganisms (GCM) 10K type strain sequencing project: providing services to taxonomists for standard genome sequencing and annotation.</title>
        <authorList>
            <consortium name="The Broad Institute Genomics Platform"/>
            <consortium name="The Broad Institute Genome Sequencing Center for Infectious Disease"/>
            <person name="Wu L."/>
            <person name="Ma J."/>
        </authorList>
    </citation>
    <scope>NUCLEOTIDE SEQUENCE [LARGE SCALE GENOMIC DNA]</scope>
    <source>
        <strain evidence="3">NBRC 3267</strain>
    </source>
</reference>
<dbReference type="Pfam" id="PF01584">
    <property type="entry name" value="CheW"/>
    <property type="match status" value="1"/>
</dbReference>
<dbReference type="SMART" id="SM00260">
    <property type="entry name" value="CheW"/>
    <property type="match status" value="1"/>
</dbReference>
<proteinExistence type="predicted"/>
<dbReference type="InterPro" id="IPR002545">
    <property type="entry name" value="CheW-lke_dom"/>
</dbReference>
<dbReference type="PANTHER" id="PTHR22617">
    <property type="entry name" value="CHEMOTAXIS SENSOR HISTIDINE KINASE-RELATED"/>
    <property type="match status" value="1"/>
</dbReference>
<keyword evidence="3" id="KW-1185">Reference proteome</keyword>
<dbReference type="InterPro" id="IPR036061">
    <property type="entry name" value="CheW-like_dom_sf"/>
</dbReference>
<dbReference type="InterPro" id="IPR039315">
    <property type="entry name" value="CheW"/>
</dbReference>
<dbReference type="Proteomes" id="UP001156614">
    <property type="component" value="Unassembled WGS sequence"/>
</dbReference>
<dbReference type="GO" id="GO:0006935">
    <property type="term" value="P:chemotaxis"/>
    <property type="evidence" value="ECO:0007669"/>
    <property type="project" value="InterPro"/>
</dbReference>
<dbReference type="PROSITE" id="PS50851">
    <property type="entry name" value="CHEW"/>
    <property type="match status" value="1"/>
</dbReference>
<comment type="caution">
    <text evidence="2">The sequence shown here is derived from an EMBL/GenBank/DDBJ whole genome shotgun (WGS) entry which is preliminary data.</text>
</comment>
<protein>
    <submittedName>
        <fullName evidence="2">Chemotaxis protein CheW</fullName>
    </submittedName>
</protein>
<dbReference type="GO" id="GO:0005829">
    <property type="term" value="C:cytosol"/>
    <property type="evidence" value="ECO:0007669"/>
    <property type="project" value="TreeGrafter"/>
</dbReference>
<evidence type="ECO:0000313" key="2">
    <source>
        <dbReference type="EMBL" id="GLQ62271.1"/>
    </source>
</evidence>
<feature type="domain" description="CheW-like" evidence="1">
    <location>
        <begin position="1"/>
        <end position="137"/>
    </location>
</feature>
<accession>A0AAV5NDA3</accession>
<evidence type="ECO:0000259" key="1">
    <source>
        <dbReference type="PROSITE" id="PS50851"/>
    </source>
</evidence>
<dbReference type="EMBL" id="BSNU01000002">
    <property type="protein sequence ID" value="GLQ62271.1"/>
    <property type="molecule type" value="Genomic_DNA"/>
</dbReference>
<dbReference type="AlphaFoldDB" id="A0AAV5NDA3"/>
<name>A0AAV5NDA3_9PROT</name>
<dbReference type="Gene3D" id="2.40.50.180">
    <property type="entry name" value="CheA-289, Domain 4"/>
    <property type="match status" value="1"/>
</dbReference>
<evidence type="ECO:0000313" key="3">
    <source>
        <dbReference type="Proteomes" id="UP001156614"/>
    </source>
</evidence>
<dbReference type="PANTHER" id="PTHR22617:SF23">
    <property type="entry name" value="CHEMOTAXIS PROTEIN CHEW"/>
    <property type="match status" value="1"/>
</dbReference>
<dbReference type="RefSeq" id="WP_099210809.1">
    <property type="nucleotide sequence ID" value="NZ_BEWM01000001.1"/>
</dbReference>
<dbReference type="SUPFAM" id="SSF50341">
    <property type="entry name" value="CheW-like"/>
    <property type="match status" value="1"/>
</dbReference>
<organism evidence="2 3">
    <name type="scientific">Gluconobacter cerinus</name>
    <dbReference type="NCBI Taxonomy" id="38307"/>
    <lineage>
        <taxon>Bacteria</taxon>
        <taxon>Pseudomonadati</taxon>
        <taxon>Pseudomonadota</taxon>
        <taxon>Alphaproteobacteria</taxon>
        <taxon>Acetobacterales</taxon>
        <taxon>Acetobacteraceae</taxon>
        <taxon>Gluconobacter</taxon>
    </lineage>
</organism>